<comment type="caution">
    <text evidence="2">The sequence shown here is derived from an EMBL/GenBank/DDBJ whole genome shotgun (WGS) entry which is preliminary data.</text>
</comment>
<dbReference type="EMBL" id="CATQJL010000316">
    <property type="protein sequence ID" value="CAJ0605577.1"/>
    <property type="molecule type" value="Genomic_DNA"/>
</dbReference>
<accession>A0AA36H8D1</accession>
<reference evidence="2" key="1">
    <citation type="submission" date="2023-07" db="EMBL/GenBank/DDBJ databases">
        <authorList>
            <consortium name="CYATHOMIX"/>
        </authorList>
    </citation>
    <scope>NUCLEOTIDE SEQUENCE</scope>
    <source>
        <strain evidence="2">N/A</strain>
    </source>
</reference>
<dbReference type="Gene3D" id="3.40.33.10">
    <property type="entry name" value="CAP"/>
    <property type="match status" value="1"/>
</dbReference>
<keyword evidence="3" id="KW-1185">Reference proteome</keyword>
<evidence type="ECO:0000259" key="1">
    <source>
        <dbReference type="SMART" id="SM00198"/>
    </source>
</evidence>
<dbReference type="InterPro" id="IPR035940">
    <property type="entry name" value="CAP_sf"/>
</dbReference>
<dbReference type="Pfam" id="PF00188">
    <property type="entry name" value="CAP"/>
    <property type="match status" value="1"/>
</dbReference>
<dbReference type="AlphaFoldDB" id="A0AA36H8D1"/>
<dbReference type="SUPFAM" id="SSF55797">
    <property type="entry name" value="PR-1-like"/>
    <property type="match status" value="1"/>
</dbReference>
<dbReference type="PANTHER" id="PTHR10334">
    <property type="entry name" value="CYSTEINE-RICH SECRETORY PROTEIN-RELATED"/>
    <property type="match status" value="1"/>
</dbReference>
<feature type="domain" description="SCP" evidence="1">
    <location>
        <begin position="32"/>
        <end position="185"/>
    </location>
</feature>
<evidence type="ECO:0000313" key="2">
    <source>
        <dbReference type="EMBL" id="CAJ0605577.1"/>
    </source>
</evidence>
<dbReference type="Proteomes" id="UP001176961">
    <property type="component" value="Unassembled WGS sequence"/>
</dbReference>
<sequence>MSCIACIAVLSLLPTITYAHTICSKSDKMKDHQVAKFLDMHNYRRAMLAKGEVVKGNGNYMPQGANIRKLTYDCDLEERAIDRAIGCFKTKIALGSGVGENTAQVALSSAPDKLTAIHNGVTSWWKQSRTGPNIGNKVYYRTIHTPSAEFVRMAWATTSKIGCAVHKCSSFYAVVCRYAPSDVQFEEQIYKPGKPCSSCPDSCVDGVLSAILAVSNERTSLLNAEIIYHREPICCTRFLSYNSSCCPKQGSEIICLLWNRSSRSSVIHRLGPELQFGNTKS</sequence>
<dbReference type="CDD" id="cd05380">
    <property type="entry name" value="CAP_euk"/>
    <property type="match status" value="1"/>
</dbReference>
<name>A0AA36H8D1_CYLNA</name>
<dbReference type="InterPro" id="IPR014044">
    <property type="entry name" value="CAP_dom"/>
</dbReference>
<dbReference type="SMART" id="SM00198">
    <property type="entry name" value="SCP"/>
    <property type="match status" value="1"/>
</dbReference>
<dbReference type="InterPro" id="IPR001283">
    <property type="entry name" value="CRISP-related"/>
</dbReference>
<evidence type="ECO:0000313" key="3">
    <source>
        <dbReference type="Proteomes" id="UP001176961"/>
    </source>
</evidence>
<protein>
    <recommendedName>
        <fullName evidence="1">SCP domain-containing protein</fullName>
    </recommendedName>
</protein>
<gene>
    <name evidence="2" type="ORF">CYNAS_LOCUS17560</name>
</gene>
<organism evidence="2 3">
    <name type="scientific">Cylicocyclus nassatus</name>
    <name type="common">Nematode worm</name>
    <dbReference type="NCBI Taxonomy" id="53992"/>
    <lineage>
        <taxon>Eukaryota</taxon>
        <taxon>Metazoa</taxon>
        <taxon>Ecdysozoa</taxon>
        <taxon>Nematoda</taxon>
        <taxon>Chromadorea</taxon>
        <taxon>Rhabditida</taxon>
        <taxon>Rhabditina</taxon>
        <taxon>Rhabditomorpha</taxon>
        <taxon>Strongyloidea</taxon>
        <taxon>Strongylidae</taxon>
        <taxon>Cylicocyclus</taxon>
    </lineage>
</organism>
<proteinExistence type="predicted"/>